<dbReference type="Proteomes" id="UP001066276">
    <property type="component" value="Chromosome 6"/>
</dbReference>
<protein>
    <submittedName>
        <fullName evidence="1">Uncharacterized protein</fullName>
    </submittedName>
</protein>
<reference evidence="1" key="1">
    <citation type="journal article" date="2022" name="bioRxiv">
        <title>Sequencing and chromosome-scale assembly of the giantPleurodeles waltlgenome.</title>
        <authorList>
            <person name="Brown T."/>
            <person name="Elewa A."/>
            <person name="Iarovenko S."/>
            <person name="Subramanian E."/>
            <person name="Araus A.J."/>
            <person name="Petzold A."/>
            <person name="Susuki M."/>
            <person name="Suzuki K.-i.T."/>
            <person name="Hayashi T."/>
            <person name="Toyoda A."/>
            <person name="Oliveira C."/>
            <person name="Osipova E."/>
            <person name="Leigh N.D."/>
            <person name="Simon A."/>
            <person name="Yun M.H."/>
        </authorList>
    </citation>
    <scope>NUCLEOTIDE SEQUENCE</scope>
    <source>
        <strain evidence="1">20211129_DDA</strain>
        <tissue evidence="1">Liver</tissue>
    </source>
</reference>
<sequence>MRGAGARGRVAEIGTVFIGDEGMRRRWASYVRSSAKGHIHGSDRGPGLGLVAGPMVLEPGIQQIKQ</sequence>
<keyword evidence="2" id="KW-1185">Reference proteome</keyword>
<comment type="caution">
    <text evidence="1">The sequence shown here is derived from an EMBL/GenBank/DDBJ whole genome shotgun (WGS) entry which is preliminary data.</text>
</comment>
<evidence type="ECO:0000313" key="1">
    <source>
        <dbReference type="EMBL" id="KAJ1142270.1"/>
    </source>
</evidence>
<name>A0AAV7QSY2_PLEWA</name>
<organism evidence="1 2">
    <name type="scientific">Pleurodeles waltl</name>
    <name type="common">Iberian ribbed newt</name>
    <dbReference type="NCBI Taxonomy" id="8319"/>
    <lineage>
        <taxon>Eukaryota</taxon>
        <taxon>Metazoa</taxon>
        <taxon>Chordata</taxon>
        <taxon>Craniata</taxon>
        <taxon>Vertebrata</taxon>
        <taxon>Euteleostomi</taxon>
        <taxon>Amphibia</taxon>
        <taxon>Batrachia</taxon>
        <taxon>Caudata</taxon>
        <taxon>Salamandroidea</taxon>
        <taxon>Salamandridae</taxon>
        <taxon>Pleurodelinae</taxon>
        <taxon>Pleurodeles</taxon>
    </lineage>
</organism>
<gene>
    <name evidence="1" type="ORF">NDU88_008597</name>
</gene>
<dbReference type="AlphaFoldDB" id="A0AAV7QSY2"/>
<accession>A0AAV7QSY2</accession>
<evidence type="ECO:0000313" key="2">
    <source>
        <dbReference type="Proteomes" id="UP001066276"/>
    </source>
</evidence>
<dbReference type="EMBL" id="JANPWB010000010">
    <property type="protein sequence ID" value="KAJ1142270.1"/>
    <property type="molecule type" value="Genomic_DNA"/>
</dbReference>
<proteinExistence type="predicted"/>